<feature type="compositionally biased region" description="Polar residues" evidence="1">
    <location>
        <begin position="133"/>
        <end position="144"/>
    </location>
</feature>
<dbReference type="Proteomes" id="UP000031623">
    <property type="component" value="Chromosome"/>
</dbReference>
<reference evidence="3" key="1">
    <citation type="journal article" date="2014" name="ISME J.">
        <title>Ecophysiology of Thioploca ingrica as revealed by the complete genome sequence supplemented with proteomic evidence.</title>
        <authorList>
            <person name="Kojima H."/>
            <person name="Ogura Y."/>
            <person name="Yamamoto N."/>
            <person name="Togashi T."/>
            <person name="Mori H."/>
            <person name="Watanabe T."/>
            <person name="Nemoto F."/>
            <person name="Kurokawa K."/>
            <person name="Hayashi T."/>
            <person name="Fukui M."/>
        </authorList>
    </citation>
    <scope>NUCLEOTIDE SEQUENCE [LARGE SCALE GENOMIC DNA]</scope>
</reference>
<organism evidence="3 4">
    <name type="scientific">Thioploca ingrica</name>
    <dbReference type="NCBI Taxonomy" id="40754"/>
    <lineage>
        <taxon>Bacteria</taxon>
        <taxon>Pseudomonadati</taxon>
        <taxon>Pseudomonadota</taxon>
        <taxon>Gammaproteobacteria</taxon>
        <taxon>Thiotrichales</taxon>
        <taxon>Thiotrichaceae</taxon>
        <taxon>Thioploca</taxon>
    </lineage>
</organism>
<dbReference type="AlphaFoldDB" id="A0A090BUR7"/>
<dbReference type="HOGENOM" id="CLU_844502_0_0_6"/>
<gene>
    <name evidence="3" type="ORF">THII_1279</name>
</gene>
<feature type="compositionally biased region" description="Low complexity" evidence="1">
    <location>
        <begin position="145"/>
        <end position="156"/>
    </location>
</feature>
<evidence type="ECO:0008006" key="5">
    <source>
        <dbReference type="Google" id="ProtNLM"/>
    </source>
</evidence>
<feature type="compositionally biased region" description="Polar residues" evidence="1">
    <location>
        <begin position="157"/>
        <end position="200"/>
    </location>
</feature>
<evidence type="ECO:0000256" key="1">
    <source>
        <dbReference type="SAM" id="MobiDB-lite"/>
    </source>
</evidence>
<feature type="transmembrane region" description="Helical" evidence="2">
    <location>
        <begin position="272"/>
        <end position="290"/>
    </location>
</feature>
<evidence type="ECO:0000256" key="2">
    <source>
        <dbReference type="SAM" id="Phobius"/>
    </source>
</evidence>
<dbReference type="EMBL" id="AP014633">
    <property type="protein sequence ID" value="BAP55576.1"/>
    <property type="molecule type" value="Genomic_DNA"/>
</dbReference>
<protein>
    <recommendedName>
        <fullName evidence="5">LysM domain-containing protein</fullName>
    </recommendedName>
</protein>
<keyword evidence="4" id="KW-1185">Reference proteome</keyword>
<keyword evidence="2" id="KW-0472">Membrane</keyword>
<keyword evidence="2" id="KW-0812">Transmembrane</keyword>
<keyword evidence="2" id="KW-1133">Transmembrane helix</keyword>
<feature type="region of interest" description="Disordered" evidence="1">
    <location>
        <begin position="109"/>
        <end position="223"/>
    </location>
</feature>
<feature type="compositionally biased region" description="Low complexity" evidence="1">
    <location>
        <begin position="201"/>
        <end position="223"/>
    </location>
</feature>
<dbReference type="NCBIfam" id="TIGR03505">
    <property type="entry name" value="FimV_core"/>
    <property type="match status" value="1"/>
</dbReference>
<accession>A0A090BUR7</accession>
<evidence type="ECO:0000313" key="3">
    <source>
        <dbReference type="EMBL" id="BAP55576.1"/>
    </source>
</evidence>
<dbReference type="InterPro" id="IPR020012">
    <property type="entry name" value="LysM_FimV"/>
</dbReference>
<dbReference type="OrthoDB" id="5625947at2"/>
<sequence>MRQFNLILAIILSYASLVGYGVTPISAEETHTYGPIKAGDMLWTIAGKVSPPSVSRHQVVLALQQANSHAFSVPCNFNSLKLGETLRIPSLTEIQAFTPEKAIAELNRQNKEWQNRRQKKIVCPPITPPTAEKTASQPTEELQVSSAKAAALKTTSPQEVTQSTTNSVAAATVQPDQATTEPSSTTTPLNVAQAPTQEVLSPSQQNPSVSPNPATTSPTASPNNQLALVPEVENKATAEVETQLPSPTIPITREPSQPEETYVLNNWVSPKLIALLTIGTIISVLLLMGLRKKAVKRNLAKNEMLENYTFSEPLEEMPLQFDQPDKPSR</sequence>
<evidence type="ECO:0000313" key="4">
    <source>
        <dbReference type="Proteomes" id="UP000031623"/>
    </source>
</evidence>
<dbReference type="STRING" id="40754.THII_1279"/>
<proteinExistence type="predicted"/>
<dbReference type="KEGG" id="tig:THII_1279"/>
<name>A0A090BUR7_9GAMM</name>